<evidence type="ECO:0000256" key="6">
    <source>
        <dbReference type="RuleBase" id="RU003943"/>
    </source>
</evidence>
<keyword evidence="5 7" id="KW-0472">Membrane</keyword>
<dbReference type="EMBL" id="LCJB01000076">
    <property type="protein sequence ID" value="KKT68476.1"/>
    <property type="molecule type" value="Genomic_DNA"/>
</dbReference>
<dbReference type="PANTHER" id="PTHR30477:SF0">
    <property type="entry name" value="METAL TRANSPORT SYSTEM MEMBRANE PROTEIN TM_0125-RELATED"/>
    <property type="match status" value="1"/>
</dbReference>
<keyword evidence="4 7" id="KW-1133">Transmembrane helix</keyword>
<dbReference type="AlphaFoldDB" id="A0A0G1J9X4"/>
<evidence type="ECO:0000256" key="1">
    <source>
        <dbReference type="ARBA" id="ARBA00004141"/>
    </source>
</evidence>
<evidence type="ECO:0000313" key="9">
    <source>
        <dbReference type="Proteomes" id="UP000034154"/>
    </source>
</evidence>
<feature type="transmembrane region" description="Helical" evidence="7">
    <location>
        <begin position="248"/>
        <end position="264"/>
    </location>
</feature>
<comment type="caution">
    <text evidence="8">The sequence shown here is derived from an EMBL/GenBank/DDBJ whole genome shotgun (WGS) entry which is preliminary data.</text>
</comment>
<dbReference type="InterPro" id="IPR001626">
    <property type="entry name" value="ABC_TroCD"/>
</dbReference>
<feature type="transmembrane region" description="Helical" evidence="7">
    <location>
        <begin position="177"/>
        <end position="208"/>
    </location>
</feature>
<evidence type="ECO:0000313" key="8">
    <source>
        <dbReference type="EMBL" id="KKT68476.1"/>
    </source>
</evidence>
<feature type="transmembrane region" description="Helical" evidence="7">
    <location>
        <begin position="220"/>
        <end position="242"/>
    </location>
</feature>
<feature type="transmembrane region" description="Helical" evidence="7">
    <location>
        <begin position="122"/>
        <end position="150"/>
    </location>
</feature>
<feature type="transmembrane region" description="Helical" evidence="7">
    <location>
        <begin position="92"/>
        <end position="110"/>
    </location>
</feature>
<proteinExistence type="inferred from homology"/>
<keyword evidence="6" id="KW-0813">Transport</keyword>
<dbReference type="InterPro" id="IPR037294">
    <property type="entry name" value="ABC_BtuC-like"/>
</dbReference>
<evidence type="ECO:0000256" key="2">
    <source>
        <dbReference type="ARBA" id="ARBA00008034"/>
    </source>
</evidence>
<dbReference type="GO" id="GO:0055085">
    <property type="term" value="P:transmembrane transport"/>
    <property type="evidence" value="ECO:0007669"/>
    <property type="project" value="InterPro"/>
</dbReference>
<evidence type="ECO:0000256" key="3">
    <source>
        <dbReference type="ARBA" id="ARBA00022692"/>
    </source>
</evidence>
<dbReference type="Proteomes" id="UP000034154">
    <property type="component" value="Unassembled WGS sequence"/>
</dbReference>
<feature type="transmembrane region" description="Helical" evidence="7">
    <location>
        <begin position="47"/>
        <end position="80"/>
    </location>
</feature>
<evidence type="ECO:0000256" key="7">
    <source>
        <dbReference type="SAM" id="Phobius"/>
    </source>
</evidence>
<sequence>MPLLELLSFPFLQRTILAGLMLGLLLACLGVFVMLRRMAFFGDGIAHASLAGIAIALLAGLAPLPVGLVWALLVAMIIFWLEKKSKLPTDSLIGILFTSSMALGVILMRFTPGYQPDLVSYLFGSILSIQVSDLWITAGLSTVILGWLFFFKRQLTFMSLTEEAAEVSGVKVSLHTLILYISLALATVLGVKVLGIVLVSALLILPPATSRLLAKNFKQYFTLSVIIAELTILIGLLTSFYFDLPSGATIVLTGTLLFAIAALIKGKTI</sequence>
<dbReference type="GO" id="GO:0043190">
    <property type="term" value="C:ATP-binding cassette (ABC) transporter complex"/>
    <property type="evidence" value="ECO:0007669"/>
    <property type="project" value="InterPro"/>
</dbReference>
<evidence type="ECO:0000256" key="5">
    <source>
        <dbReference type="ARBA" id="ARBA00023136"/>
    </source>
</evidence>
<dbReference type="GO" id="GO:0010043">
    <property type="term" value="P:response to zinc ion"/>
    <property type="evidence" value="ECO:0007669"/>
    <property type="project" value="TreeGrafter"/>
</dbReference>
<organism evidence="8 9">
    <name type="scientific">Candidatus Uhrbacteria bacterium GW2011_GWF2_44_350</name>
    <dbReference type="NCBI Taxonomy" id="1619000"/>
    <lineage>
        <taxon>Bacteria</taxon>
        <taxon>Candidatus Uhriibacteriota</taxon>
    </lineage>
</organism>
<feature type="transmembrane region" description="Helical" evidence="7">
    <location>
        <begin position="12"/>
        <end position="35"/>
    </location>
</feature>
<accession>A0A0G1J9X4</accession>
<keyword evidence="3 6" id="KW-0812">Transmembrane</keyword>
<protein>
    <submittedName>
        <fullName evidence="8">ABC-3 protein</fullName>
    </submittedName>
</protein>
<evidence type="ECO:0000256" key="4">
    <source>
        <dbReference type="ARBA" id="ARBA00022989"/>
    </source>
</evidence>
<dbReference type="PANTHER" id="PTHR30477">
    <property type="entry name" value="ABC-TRANSPORTER METAL-BINDING PROTEIN"/>
    <property type="match status" value="1"/>
</dbReference>
<dbReference type="Pfam" id="PF00950">
    <property type="entry name" value="ABC-3"/>
    <property type="match status" value="1"/>
</dbReference>
<comment type="subcellular location">
    <subcellularLocation>
        <location evidence="6">Cell membrane</location>
        <topology evidence="6">Multi-pass membrane protein</topology>
    </subcellularLocation>
    <subcellularLocation>
        <location evidence="1">Membrane</location>
        <topology evidence="1">Multi-pass membrane protein</topology>
    </subcellularLocation>
</comment>
<comment type="similarity">
    <text evidence="2 6">Belongs to the ABC-3 integral membrane protein family.</text>
</comment>
<dbReference type="SUPFAM" id="SSF81345">
    <property type="entry name" value="ABC transporter involved in vitamin B12 uptake, BtuC"/>
    <property type="match status" value="1"/>
</dbReference>
<gene>
    <name evidence="8" type="ORF">UW63_C0076G0001</name>
</gene>
<name>A0A0G1J9X4_9BACT</name>
<reference evidence="8 9" key="1">
    <citation type="journal article" date="2015" name="Nature">
        <title>rRNA introns, odd ribosomes, and small enigmatic genomes across a large radiation of phyla.</title>
        <authorList>
            <person name="Brown C.T."/>
            <person name="Hug L.A."/>
            <person name="Thomas B.C."/>
            <person name="Sharon I."/>
            <person name="Castelle C.J."/>
            <person name="Singh A."/>
            <person name="Wilkins M.J."/>
            <person name="Williams K.H."/>
            <person name="Banfield J.F."/>
        </authorList>
    </citation>
    <scope>NUCLEOTIDE SEQUENCE [LARGE SCALE GENOMIC DNA]</scope>
</reference>
<dbReference type="Gene3D" id="1.10.3470.10">
    <property type="entry name" value="ABC transporter involved in vitamin B12 uptake, BtuC"/>
    <property type="match status" value="1"/>
</dbReference>